<dbReference type="EMBL" id="CAJHUB010000666">
    <property type="protein sequence ID" value="CAD7672590.1"/>
    <property type="molecule type" value="Genomic_DNA"/>
</dbReference>
<accession>A0A811Y4Q8</accession>
<gene>
    <name evidence="2" type="ORF">NYPRO_LOCUS5385</name>
</gene>
<feature type="compositionally biased region" description="Low complexity" evidence="1">
    <location>
        <begin position="406"/>
        <end position="430"/>
    </location>
</feature>
<dbReference type="AlphaFoldDB" id="A0A811Y4Q8"/>
<feature type="region of interest" description="Disordered" evidence="1">
    <location>
        <begin position="42"/>
        <end position="109"/>
    </location>
</feature>
<comment type="caution">
    <text evidence="2">The sequence shown here is derived from an EMBL/GenBank/DDBJ whole genome shotgun (WGS) entry which is preliminary data.</text>
</comment>
<dbReference type="Proteomes" id="UP000645828">
    <property type="component" value="Unassembled WGS sequence"/>
</dbReference>
<feature type="compositionally biased region" description="Low complexity" evidence="1">
    <location>
        <begin position="42"/>
        <end position="54"/>
    </location>
</feature>
<feature type="compositionally biased region" description="Pro residues" evidence="1">
    <location>
        <begin position="328"/>
        <end position="337"/>
    </location>
</feature>
<feature type="compositionally biased region" description="Basic and acidic residues" evidence="1">
    <location>
        <begin position="467"/>
        <end position="479"/>
    </location>
</feature>
<feature type="compositionally biased region" description="Low complexity" evidence="1">
    <location>
        <begin position="273"/>
        <end position="287"/>
    </location>
</feature>
<evidence type="ECO:0000313" key="2">
    <source>
        <dbReference type="EMBL" id="CAD7672590.1"/>
    </source>
</evidence>
<feature type="compositionally biased region" description="Low complexity" evidence="1">
    <location>
        <begin position="126"/>
        <end position="141"/>
    </location>
</feature>
<sequence length="505" mass="52392">MPAPTPPQRRLLGPESLNLTDIPVNSQASHQLQLIMHHVNTRGTGRRGQQAARRPPSRRGGARTRVGPWARDRLAAPRSPTAGWGGGAPLPNAAGGPLIPAPPTAGGGRGRIRRSLGVGSLGAALGPAVPRLRAPGSTPAAGTGGRRGRAGGDARTRSPGAAPRPPGGGGRGRKCYRPVPEQPRGAAGSQGPAGARDPRGVGVSGPPHPRGSRVPAPPPRGRPGTYGRRAGSVGPRSPALHPAALEAACGRAAPDLQRPPRAGRAARPHGVTSAAASPPLGRSPAAPRRSRSPNPRPPQAPPPRPRPRVASRRVASRHGRPRPASRQAPPPPRPFPGLVPRHRPRPAPQAGPRPHPKPPRERVAGKEFGDRGGAQRRPAEPRPGLCPPNREAACASPVTHAGGAGAATRDAACGAARPPTRRAQAQAASRCPPPPGRHLAARRPEGSDCWEPTWRPRGRGRAGPWPRARDASNRGRDLLRQTGRNRGHLRAPGRAVPSARLEDIT</sequence>
<feature type="compositionally biased region" description="Basic residues" evidence="1">
    <location>
        <begin position="305"/>
        <end position="323"/>
    </location>
</feature>
<feature type="region of interest" description="Disordered" evidence="1">
    <location>
        <begin position="1"/>
        <end position="20"/>
    </location>
</feature>
<organism evidence="2 3">
    <name type="scientific">Nyctereutes procyonoides</name>
    <name type="common">Raccoon dog</name>
    <name type="synonym">Canis procyonoides</name>
    <dbReference type="NCBI Taxonomy" id="34880"/>
    <lineage>
        <taxon>Eukaryota</taxon>
        <taxon>Metazoa</taxon>
        <taxon>Chordata</taxon>
        <taxon>Craniata</taxon>
        <taxon>Vertebrata</taxon>
        <taxon>Euteleostomi</taxon>
        <taxon>Mammalia</taxon>
        <taxon>Eutheria</taxon>
        <taxon>Laurasiatheria</taxon>
        <taxon>Carnivora</taxon>
        <taxon>Caniformia</taxon>
        <taxon>Canidae</taxon>
        <taxon>Nyctereutes</taxon>
    </lineage>
</organism>
<feature type="compositionally biased region" description="Basic and acidic residues" evidence="1">
    <location>
        <begin position="358"/>
        <end position="370"/>
    </location>
</feature>
<keyword evidence="3" id="KW-1185">Reference proteome</keyword>
<protein>
    <submittedName>
        <fullName evidence="2">(raccoon dog) hypothetical protein</fullName>
    </submittedName>
</protein>
<name>A0A811Y4Q8_NYCPR</name>
<feature type="compositionally biased region" description="Low complexity" evidence="1">
    <location>
        <begin position="222"/>
        <end position="231"/>
    </location>
</feature>
<proteinExistence type="predicted"/>
<feature type="region of interest" description="Disordered" evidence="1">
    <location>
        <begin position="126"/>
        <end position="505"/>
    </location>
</feature>
<feature type="compositionally biased region" description="Low complexity" evidence="1">
    <location>
        <begin position="89"/>
        <end position="98"/>
    </location>
</feature>
<reference evidence="2" key="1">
    <citation type="submission" date="2020-12" db="EMBL/GenBank/DDBJ databases">
        <authorList>
            <consortium name="Molecular Ecology Group"/>
        </authorList>
    </citation>
    <scope>NUCLEOTIDE SEQUENCE</scope>
    <source>
        <strain evidence="2">TBG_1078</strain>
    </source>
</reference>
<feature type="compositionally biased region" description="Pro residues" evidence="1">
    <location>
        <begin position="294"/>
        <end position="304"/>
    </location>
</feature>
<evidence type="ECO:0000256" key="1">
    <source>
        <dbReference type="SAM" id="MobiDB-lite"/>
    </source>
</evidence>
<evidence type="ECO:0000313" key="3">
    <source>
        <dbReference type="Proteomes" id="UP000645828"/>
    </source>
</evidence>